<name>A0A3D8PHM6_9BACI</name>
<feature type="transmembrane region" description="Helical" evidence="1">
    <location>
        <begin position="79"/>
        <end position="102"/>
    </location>
</feature>
<dbReference type="Pfam" id="PF13789">
    <property type="entry name" value="DUF4181"/>
    <property type="match status" value="1"/>
</dbReference>
<comment type="caution">
    <text evidence="2">The sequence shown here is derived from an EMBL/GenBank/DDBJ whole genome shotgun (WGS) entry which is preliminary data.</text>
</comment>
<evidence type="ECO:0000256" key="1">
    <source>
        <dbReference type="SAM" id="Phobius"/>
    </source>
</evidence>
<keyword evidence="3" id="KW-1185">Reference proteome</keyword>
<keyword evidence="1" id="KW-0472">Membrane</keyword>
<evidence type="ECO:0000313" key="3">
    <source>
        <dbReference type="Proteomes" id="UP000256520"/>
    </source>
</evidence>
<feature type="transmembrane region" description="Helical" evidence="1">
    <location>
        <begin position="15"/>
        <end position="34"/>
    </location>
</feature>
<dbReference type="AlphaFoldDB" id="A0A3D8PHM6"/>
<reference evidence="3" key="1">
    <citation type="submission" date="2017-11" db="EMBL/GenBank/DDBJ databases">
        <authorList>
            <person name="Zhu W."/>
        </authorList>
    </citation>
    <scope>NUCLEOTIDE SEQUENCE [LARGE SCALE GENOMIC DNA]</scope>
    <source>
        <strain evidence="3">CAU 1051</strain>
    </source>
</reference>
<evidence type="ECO:0000313" key="2">
    <source>
        <dbReference type="EMBL" id="RDW15152.1"/>
    </source>
</evidence>
<organism evidence="2 3">
    <name type="scientific">Oceanobacillus chungangensis</name>
    <dbReference type="NCBI Taxonomy" id="1229152"/>
    <lineage>
        <taxon>Bacteria</taxon>
        <taxon>Bacillati</taxon>
        <taxon>Bacillota</taxon>
        <taxon>Bacilli</taxon>
        <taxon>Bacillales</taxon>
        <taxon>Bacillaceae</taxon>
        <taxon>Oceanobacillus</taxon>
    </lineage>
</organism>
<dbReference type="Proteomes" id="UP000256520">
    <property type="component" value="Unassembled WGS sequence"/>
</dbReference>
<proteinExistence type="predicted"/>
<dbReference type="InterPro" id="IPR025441">
    <property type="entry name" value="DUF4181"/>
</dbReference>
<protein>
    <submittedName>
        <fullName evidence="2">Uncharacterized protein</fullName>
    </submittedName>
</protein>
<dbReference type="EMBL" id="PIOD01000026">
    <property type="protein sequence ID" value="RDW15152.1"/>
    <property type="molecule type" value="Genomic_DNA"/>
</dbReference>
<gene>
    <name evidence="2" type="ORF">CWR45_18500</name>
</gene>
<keyword evidence="1" id="KW-1133">Transmembrane helix</keyword>
<accession>A0A3D8PHM6</accession>
<dbReference type="OrthoDB" id="2428213at2"/>
<keyword evidence="1" id="KW-0812">Transmembrane</keyword>
<sequence>MTYNYINDLHKKFNLAISITSAIVLIIILNWIIFSRLFNNHFSNCIDYHHWNRLYGKSILEWRYTKNPKKSILTISEMFILVLVLIVIIQFTVFIALTGAIVKQDYCIELWN</sequence>